<keyword evidence="13" id="KW-1185">Reference proteome</keyword>
<keyword evidence="5" id="KW-0808">Transferase</keyword>
<dbReference type="STRING" id="5601.A0A0D2FVM0"/>
<feature type="region of interest" description="Disordered" evidence="8">
    <location>
        <begin position="245"/>
        <end position="338"/>
    </location>
</feature>
<evidence type="ECO:0000313" key="13">
    <source>
        <dbReference type="Proteomes" id="UP000054266"/>
    </source>
</evidence>
<dbReference type="InterPro" id="IPR003616">
    <property type="entry name" value="Post-SET_dom"/>
</dbReference>
<dbReference type="AlphaFoldDB" id="A0A0D2FVM0"/>
<dbReference type="FunFam" id="2.170.270.10:FF:000037">
    <property type="entry name" value="Histone-lysine N-methyltransferase"/>
    <property type="match status" value="1"/>
</dbReference>
<organism evidence="12 13">
    <name type="scientific">Phialophora macrospora</name>
    <dbReference type="NCBI Taxonomy" id="1851006"/>
    <lineage>
        <taxon>Eukaryota</taxon>
        <taxon>Fungi</taxon>
        <taxon>Dikarya</taxon>
        <taxon>Ascomycota</taxon>
        <taxon>Pezizomycotina</taxon>
        <taxon>Eurotiomycetes</taxon>
        <taxon>Chaetothyriomycetidae</taxon>
        <taxon>Chaetothyriales</taxon>
        <taxon>Herpotrichiellaceae</taxon>
        <taxon>Phialophora</taxon>
    </lineage>
</organism>
<evidence type="ECO:0000313" key="12">
    <source>
        <dbReference type="EMBL" id="KIW70520.1"/>
    </source>
</evidence>
<evidence type="ECO:0000259" key="9">
    <source>
        <dbReference type="PROSITE" id="PS50280"/>
    </source>
</evidence>
<evidence type="ECO:0000256" key="7">
    <source>
        <dbReference type="ARBA" id="ARBA00023242"/>
    </source>
</evidence>
<dbReference type="SMART" id="SM00317">
    <property type="entry name" value="SET"/>
    <property type="match status" value="1"/>
</dbReference>
<dbReference type="InterPro" id="IPR001214">
    <property type="entry name" value="SET_dom"/>
</dbReference>
<feature type="region of interest" description="Disordered" evidence="8">
    <location>
        <begin position="176"/>
        <end position="230"/>
    </location>
</feature>
<dbReference type="Pfam" id="PF00856">
    <property type="entry name" value="SET"/>
    <property type="match status" value="1"/>
</dbReference>
<dbReference type="Gene3D" id="2.170.270.10">
    <property type="entry name" value="SET domain"/>
    <property type="match status" value="1"/>
</dbReference>
<feature type="compositionally biased region" description="Polar residues" evidence="8">
    <location>
        <begin position="253"/>
        <end position="274"/>
    </location>
</feature>
<feature type="compositionally biased region" description="Low complexity" evidence="8">
    <location>
        <begin position="736"/>
        <end position="750"/>
    </location>
</feature>
<dbReference type="InterPro" id="IPR046341">
    <property type="entry name" value="SET_dom_sf"/>
</dbReference>
<dbReference type="PROSITE" id="PS51215">
    <property type="entry name" value="AWS"/>
    <property type="match status" value="1"/>
</dbReference>
<feature type="compositionally biased region" description="Polar residues" evidence="8">
    <location>
        <begin position="40"/>
        <end position="51"/>
    </location>
</feature>
<dbReference type="SMART" id="SM00508">
    <property type="entry name" value="PostSET"/>
    <property type="match status" value="1"/>
</dbReference>
<evidence type="ECO:0000256" key="5">
    <source>
        <dbReference type="ARBA" id="ARBA00022679"/>
    </source>
</evidence>
<feature type="compositionally biased region" description="Basic and acidic residues" evidence="8">
    <location>
        <begin position="176"/>
        <end position="220"/>
    </location>
</feature>
<dbReference type="InterPro" id="IPR006560">
    <property type="entry name" value="AWS_dom"/>
</dbReference>
<evidence type="ECO:0000256" key="3">
    <source>
        <dbReference type="ARBA" id="ARBA00022454"/>
    </source>
</evidence>
<dbReference type="Proteomes" id="UP000054266">
    <property type="component" value="Unassembled WGS sequence"/>
</dbReference>
<name>A0A0D2FVM0_9EURO</name>
<dbReference type="PROSITE" id="PS50868">
    <property type="entry name" value="POST_SET"/>
    <property type="match status" value="1"/>
</dbReference>
<evidence type="ECO:0000259" key="10">
    <source>
        <dbReference type="PROSITE" id="PS50868"/>
    </source>
</evidence>
<keyword evidence="6" id="KW-0949">S-adenosyl-L-methionine</keyword>
<feature type="region of interest" description="Disordered" evidence="8">
    <location>
        <begin position="601"/>
        <end position="627"/>
    </location>
</feature>
<feature type="region of interest" description="Disordered" evidence="8">
    <location>
        <begin position="26"/>
        <end position="53"/>
    </location>
</feature>
<feature type="region of interest" description="Disordered" evidence="8">
    <location>
        <begin position="720"/>
        <end position="780"/>
    </location>
</feature>
<evidence type="ECO:0000259" key="11">
    <source>
        <dbReference type="PROSITE" id="PS51215"/>
    </source>
</evidence>
<evidence type="ECO:0000256" key="6">
    <source>
        <dbReference type="ARBA" id="ARBA00022691"/>
    </source>
</evidence>
<dbReference type="GO" id="GO:0032259">
    <property type="term" value="P:methylation"/>
    <property type="evidence" value="ECO:0007669"/>
    <property type="project" value="UniProtKB-KW"/>
</dbReference>
<gene>
    <name evidence="12" type="ORF">PV04_02782</name>
</gene>
<evidence type="ECO:0000256" key="8">
    <source>
        <dbReference type="SAM" id="MobiDB-lite"/>
    </source>
</evidence>
<dbReference type="PANTHER" id="PTHR22884">
    <property type="entry name" value="SET DOMAIN PROTEINS"/>
    <property type="match status" value="1"/>
</dbReference>
<dbReference type="GO" id="GO:0042054">
    <property type="term" value="F:histone methyltransferase activity"/>
    <property type="evidence" value="ECO:0007669"/>
    <property type="project" value="InterPro"/>
</dbReference>
<dbReference type="Pfam" id="PF17907">
    <property type="entry name" value="AWS"/>
    <property type="match status" value="1"/>
</dbReference>
<dbReference type="SUPFAM" id="SSF82199">
    <property type="entry name" value="SET domain"/>
    <property type="match status" value="1"/>
</dbReference>
<sequence>MPLRQTLLNFYRGRIENRKSAAAAAAAAASSEPRPVFARTPSSGSSATDSDTIAVCPDPLRQQLPTPSESSVDVSVHDAQVITMKEVQKGRVRRVSQRLLNNQSQAGLVEQVQDDPAKSRTVSGETLVNLENASQSTLLKEGVAALDLPWNMSEVFAEKGGQDLLQEKTVKVDETLRTRDNTEDAEDERRRREKAAEKKAKRDENNKLWEQRRKAAEKQATRRSSRAPVFEKAGELMSSIANSVLGKRKNRASELQSSSRSRATGDMESTSAEPTSKRRRVSEGDAPVPEEPVQPRQSARRREKKWLTTGLYAGQPRTFNGRLTESKNKRKSTTPAEPFKENKVLPLPMFAAERILKHGRDFKLPFDVFSPLPAGQPKPDEWKKVNKNVFVGDAAQAWRVDKFEEHSSCLCKAESGCDHNCMNRYMYYECDEKNCDLTPEQCGNRAFEGLRQRVKKGGKYNIGVEVIKTEDRGYGVRSNRMFDPNQIIVEYTGEIITQEECEYRMNKMYKNNECYYLMLFDQNMIIDATRGSIARFVNHSCEPNCRMEKWTVNGKPRMALFAGDRGIMTGEELTYDYNFDPFSQKNVQECRCGSEKCRGVLGPRSKEDRKQKSPDAEVSKGRGKLAGAKRKLADAIEETTSRVTKKVKVSTTRQAKVSTRKASNPVKVQKGKVIRKVISRKTSATVVKGLSRRPSKLKALVASAKSKTVKGRVVSNASSKALIDKGSPNRSAKTPSRSSSLRAKASSVKSRVVRTVRGAPSGRTRGIRAVVGEDEDVEMS</sequence>
<proteinExistence type="predicted"/>
<dbReference type="GO" id="GO:0005634">
    <property type="term" value="C:nucleus"/>
    <property type="evidence" value="ECO:0007669"/>
    <property type="project" value="UniProtKB-SubCell"/>
</dbReference>
<reference evidence="12 13" key="1">
    <citation type="submission" date="2015-01" db="EMBL/GenBank/DDBJ databases">
        <title>The Genome Sequence of Capronia semiimmersa CBS27337.</title>
        <authorList>
            <consortium name="The Broad Institute Genomics Platform"/>
            <person name="Cuomo C."/>
            <person name="de Hoog S."/>
            <person name="Gorbushina A."/>
            <person name="Stielow B."/>
            <person name="Teixiera M."/>
            <person name="Abouelleil A."/>
            <person name="Chapman S.B."/>
            <person name="Priest M."/>
            <person name="Young S.K."/>
            <person name="Wortman J."/>
            <person name="Nusbaum C."/>
            <person name="Birren B."/>
        </authorList>
    </citation>
    <scope>NUCLEOTIDE SEQUENCE [LARGE SCALE GENOMIC DNA]</scope>
    <source>
        <strain evidence="12 13">CBS 27337</strain>
    </source>
</reference>
<keyword evidence="3" id="KW-0158">Chromosome</keyword>
<feature type="domain" description="Post-SET" evidence="10">
    <location>
        <begin position="586"/>
        <end position="602"/>
    </location>
</feature>
<dbReference type="EMBL" id="KN846957">
    <property type="protein sequence ID" value="KIW70520.1"/>
    <property type="molecule type" value="Genomic_DNA"/>
</dbReference>
<keyword evidence="7" id="KW-0539">Nucleus</keyword>
<evidence type="ECO:0008006" key="14">
    <source>
        <dbReference type="Google" id="ProtNLM"/>
    </source>
</evidence>
<dbReference type="HOGENOM" id="CLU_004379_3_0_1"/>
<evidence type="ECO:0000256" key="4">
    <source>
        <dbReference type="ARBA" id="ARBA00022603"/>
    </source>
</evidence>
<accession>A0A0D2FVM0</accession>
<dbReference type="PROSITE" id="PS50280">
    <property type="entry name" value="SET"/>
    <property type="match status" value="1"/>
</dbReference>
<evidence type="ECO:0000256" key="1">
    <source>
        <dbReference type="ARBA" id="ARBA00004123"/>
    </source>
</evidence>
<dbReference type="GO" id="GO:0005694">
    <property type="term" value="C:chromosome"/>
    <property type="evidence" value="ECO:0007669"/>
    <property type="project" value="UniProtKB-SubCell"/>
</dbReference>
<feature type="domain" description="SET" evidence="9">
    <location>
        <begin position="462"/>
        <end position="578"/>
    </location>
</feature>
<protein>
    <recommendedName>
        <fullName evidence="14">Histone-lysine N-methyltransferase ASH1L</fullName>
    </recommendedName>
</protein>
<comment type="subcellular location">
    <subcellularLocation>
        <location evidence="2">Chromosome</location>
    </subcellularLocation>
    <subcellularLocation>
        <location evidence="1">Nucleus</location>
    </subcellularLocation>
</comment>
<evidence type="ECO:0000256" key="2">
    <source>
        <dbReference type="ARBA" id="ARBA00004286"/>
    </source>
</evidence>
<dbReference type="InterPro" id="IPR050777">
    <property type="entry name" value="SET2_Histone-Lys_MeTrsfase"/>
</dbReference>
<feature type="compositionally biased region" description="Basic and acidic residues" evidence="8">
    <location>
        <begin position="601"/>
        <end position="620"/>
    </location>
</feature>
<keyword evidence="4" id="KW-0489">Methyltransferase</keyword>
<feature type="domain" description="AWS" evidence="11">
    <location>
        <begin position="404"/>
        <end position="451"/>
    </location>
</feature>